<dbReference type="SUPFAM" id="SSF102405">
    <property type="entry name" value="MCP/YpsA-like"/>
    <property type="match status" value="1"/>
</dbReference>
<gene>
    <name evidence="3" type="ORF">LQ327_13155</name>
</gene>
<evidence type="ECO:0000256" key="2">
    <source>
        <dbReference type="RuleBase" id="RU363015"/>
    </source>
</evidence>
<dbReference type="PANTHER" id="PTHR31223">
    <property type="entry name" value="LOG FAMILY PROTEIN YJL055W"/>
    <property type="match status" value="1"/>
</dbReference>
<comment type="catalytic activity">
    <reaction evidence="2">
        <text>N(6)-(dimethylallyl)adenosine 5'-phosphate + H2O = N(6)-dimethylallyladenine + D-ribose 5-phosphate</text>
        <dbReference type="Rhea" id="RHEA:48560"/>
        <dbReference type="ChEBI" id="CHEBI:15377"/>
        <dbReference type="ChEBI" id="CHEBI:17660"/>
        <dbReference type="ChEBI" id="CHEBI:57526"/>
        <dbReference type="ChEBI" id="CHEBI:78346"/>
        <dbReference type="EC" id="3.2.2.n1"/>
    </reaction>
</comment>
<dbReference type="Proteomes" id="UP001199469">
    <property type="component" value="Unassembled WGS sequence"/>
</dbReference>
<evidence type="ECO:0000313" key="3">
    <source>
        <dbReference type="EMBL" id="MCD2194322.1"/>
    </source>
</evidence>
<accession>A0ABS8P7S3</accession>
<sequence length="183" mass="18629">MSLAVCVFCASGPVAPEHLALARDLGAGIAARGWTLVSGGGRVGMMGEVARAARDGGAHTLGVIPSDLVHREVADDESDELLVVDGMRERKAAMDARCDAVVALPGGLGTLEELFEAWTSRVLGMHAKPVVLCDPNGHYDPLLAWLDGLTGTGFLSSGSLGALTRTTTAGAALDAVAGALLPS</sequence>
<reference evidence="3 4" key="1">
    <citation type="submission" date="2021-11" db="EMBL/GenBank/DDBJ databases">
        <title>Draft genome sequence of Actinomycetospora sp. SF1 isolated from the rhizosphere soil.</title>
        <authorList>
            <person name="Duangmal K."/>
            <person name="Chantavorakit T."/>
        </authorList>
    </citation>
    <scope>NUCLEOTIDE SEQUENCE [LARGE SCALE GENOMIC DNA]</scope>
    <source>
        <strain evidence="3 4">TBRC 5722</strain>
    </source>
</reference>
<proteinExistence type="inferred from homology"/>
<dbReference type="EC" id="3.2.2.n1" evidence="2"/>
<dbReference type="PANTHER" id="PTHR31223:SF70">
    <property type="entry name" value="LOG FAMILY PROTEIN YJL055W"/>
    <property type="match status" value="1"/>
</dbReference>
<comment type="caution">
    <text evidence="3">The sequence shown here is derived from an EMBL/GenBank/DDBJ whole genome shotgun (WGS) entry which is preliminary data.</text>
</comment>
<dbReference type="EMBL" id="JAJNDB010000002">
    <property type="protein sequence ID" value="MCD2194322.1"/>
    <property type="molecule type" value="Genomic_DNA"/>
</dbReference>
<dbReference type="InterPro" id="IPR031100">
    <property type="entry name" value="LOG_fam"/>
</dbReference>
<evidence type="ECO:0000313" key="4">
    <source>
        <dbReference type="Proteomes" id="UP001199469"/>
    </source>
</evidence>
<dbReference type="InterPro" id="IPR005269">
    <property type="entry name" value="LOG"/>
</dbReference>
<keyword evidence="2" id="KW-0203">Cytokinin biosynthesis</keyword>
<comment type="catalytic activity">
    <reaction evidence="2">
        <text>9-ribosyl-trans-zeatin 5'-phosphate + H2O = trans-zeatin + D-ribose 5-phosphate</text>
        <dbReference type="Rhea" id="RHEA:48564"/>
        <dbReference type="ChEBI" id="CHEBI:15377"/>
        <dbReference type="ChEBI" id="CHEBI:16522"/>
        <dbReference type="ChEBI" id="CHEBI:78346"/>
        <dbReference type="ChEBI" id="CHEBI:87947"/>
        <dbReference type="EC" id="3.2.2.n1"/>
    </reaction>
</comment>
<protein>
    <recommendedName>
        <fullName evidence="2">Cytokinin riboside 5'-monophosphate phosphoribohydrolase</fullName>
        <ecNumber evidence="2">3.2.2.n1</ecNumber>
    </recommendedName>
</protein>
<keyword evidence="4" id="KW-1185">Reference proteome</keyword>
<dbReference type="Gene3D" id="3.40.50.450">
    <property type="match status" value="1"/>
</dbReference>
<organism evidence="3 4">
    <name type="scientific">Actinomycetospora endophytica</name>
    <dbReference type="NCBI Taxonomy" id="2291215"/>
    <lineage>
        <taxon>Bacteria</taxon>
        <taxon>Bacillati</taxon>
        <taxon>Actinomycetota</taxon>
        <taxon>Actinomycetes</taxon>
        <taxon>Pseudonocardiales</taxon>
        <taxon>Pseudonocardiaceae</taxon>
        <taxon>Actinomycetospora</taxon>
    </lineage>
</organism>
<evidence type="ECO:0000256" key="1">
    <source>
        <dbReference type="ARBA" id="ARBA00006763"/>
    </source>
</evidence>
<dbReference type="Pfam" id="PF03641">
    <property type="entry name" value="Lysine_decarbox"/>
    <property type="match status" value="1"/>
</dbReference>
<name>A0ABS8P7S3_9PSEU</name>
<dbReference type="RefSeq" id="WP_230734203.1">
    <property type="nucleotide sequence ID" value="NZ_JAJNDB010000002.1"/>
</dbReference>
<comment type="similarity">
    <text evidence="1 2">Belongs to the LOG family.</text>
</comment>
<keyword evidence="2" id="KW-0378">Hydrolase</keyword>
<dbReference type="NCBIfam" id="TIGR00730">
    <property type="entry name" value="Rossman fold protein, TIGR00730 family"/>
    <property type="match status" value="1"/>
</dbReference>